<protein>
    <submittedName>
        <fullName evidence="2">Uncharacterized protein</fullName>
    </submittedName>
</protein>
<reference evidence="2" key="1">
    <citation type="submission" date="2021-01" db="EMBL/GenBank/DDBJ databases">
        <authorList>
            <person name="Corre E."/>
            <person name="Pelletier E."/>
            <person name="Niang G."/>
            <person name="Scheremetjew M."/>
            <person name="Finn R."/>
            <person name="Kale V."/>
            <person name="Holt S."/>
            <person name="Cochrane G."/>
            <person name="Meng A."/>
            <person name="Brown T."/>
            <person name="Cohen L."/>
        </authorList>
    </citation>
    <scope>NUCLEOTIDE SEQUENCE</scope>
    <source>
        <strain evidence="2">GSO104</strain>
    </source>
</reference>
<proteinExistence type="predicted"/>
<gene>
    <name evidence="2" type="ORF">DBRI00130_LOCUS25297</name>
</gene>
<feature type="compositionally biased region" description="Basic and acidic residues" evidence="1">
    <location>
        <begin position="120"/>
        <end position="134"/>
    </location>
</feature>
<dbReference type="EMBL" id="HBNS01032294">
    <property type="protein sequence ID" value="CAE4627006.1"/>
    <property type="molecule type" value="Transcribed_RNA"/>
</dbReference>
<feature type="compositionally biased region" description="Basic residues" evidence="1">
    <location>
        <begin position="137"/>
        <end position="147"/>
    </location>
</feature>
<organism evidence="2">
    <name type="scientific">Ditylum brightwellii</name>
    <dbReference type="NCBI Taxonomy" id="49249"/>
    <lineage>
        <taxon>Eukaryota</taxon>
        <taxon>Sar</taxon>
        <taxon>Stramenopiles</taxon>
        <taxon>Ochrophyta</taxon>
        <taxon>Bacillariophyta</taxon>
        <taxon>Mediophyceae</taxon>
        <taxon>Lithodesmiophycidae</taxon>
        <taxon>Lithodesmiales</taxon>
        <taxon>Lithodesmiaceae</taxon>
        <taxon>Ditylum</taxon>
    </lineage>
</organism>
<feature type="compositionally biased region" description="Basic residues" evidence="1">
    <location>
        <begin position="47"/>
        <end position="59"/>
    </location>
</feature>
<feature type="compositionally biased region" description="Basic and acidic residues" evidence="1">
    <location>
        <begin position="100"/>
        <end position="109"/>
    </location>
</feature>
<feature type="compositionally biased region" description="Polar residues" evidence="1">
    <location>
        <begin position="148"/>
        <end position="158"/>
    </location>
</feature>
<accession>A0A7S4VFW2</accession>
<evidence type="ECO:0000313" key="2">
    <source>
        <dbReference type="EMBL" id="CAE4627006.1"/>
    </source>
</evidence>
<name>A0A7S4VFW2_9STRA</name>
<dbReference type="AlphaFoldDB" id="A0A7S4VFW2"/>
<sequence>MASNCDETVNQMRSTRQKEGMVEVIHIDIISIIIDKVGENESIENKKPKRDSHRAKRVYLTRTTQTRSNDDSARSYHCQQQNKTHAQTKDSTRQATKAAQETKRKHDGFSHPYHLQINMDKVEEGGGKGEEKGPSIHVRRLRRRKSPQRNVQKNTKDL</sequence>
<evidence type="ECO:0000256" key="1">
    <source>
        <dbReference type="SAM" id="MobiDB-lite"/>
    </source>
</evidence>
<feature type="region of interest" description="Disordered" evidence="1">
    <location>
        <begin position="40"/>
        <end position="158"/>
    </location>
</feature>